<name>A0A1I2YH59_9MICO</name>
<accession>A0A1I2YH59</accession>
<reference evidence="10 12" key="1">
    <citation type="submission" date="2016-10" db="EMBL/GenBank/DDBJ databases">
        <authorList>
            <person name="Varghese N."/>
            <person name="Submissions S."/>
        </authorList>
    </citation>
    <scope>NUCLEOTIDE SEQUENCE [LARGE SCALE GENOMIC DNA]</scope>
    <source>
        <strain evidence="10 12">GMCC 1.11211</strain>
    </source>
</reference>
<keyword evidence="6 11" id="KW-0418">Kinase</keyword>
<dbReference type="InterPro" id="IPR003661">
    <property type="entry name" value="HisK_dim/P_dom"/>
</dbReference>
<evidence type="ECO:0000256" key="1">
    <source>
        <dbReference type="ARBA" id="ARBA00000085"/>
    </source>
</evidence>
<evidence type="ECO:0000256" key="7">
    <source>
        <dbReference type="ARBA" id="ARBA00023012"/>
    </source>
</evidence>
<dbReference type="Gene3D" id="3.30.450.20">
    <property type="entry name" value="PAS domain"/>
    <property type="match status" value="1"/>
</dbReference>
<dbReference type="InterPro" id="IPR005467">
    <property type="entry name" value="His_kinase_dom"/>
</dbReference>
<dbReference type="EC" id="2.7.13.3" evidence="3"/>
<gene>
    <name evidence="11" type="ORF">E3O11_09525</name>
    <name evidence="10" type="ORF">SAMN05216274_10243</name>
</gene>
<dbReference type="SMART" id="SM00388">
    <property type="entry name" value="HisKA"/>
    <property type="match status" value="1"/>
</dbReference>
<feature type="transmembrane region" description="Helical" evidence="8">
    <location>
        <begin position="51"/>
        <end position="71"/>
    </location>
</feature>
<dbReference type="InterPro" id="IPR035965">
    <property type="entry name" value="PAS-like_dom_sf"/>
</dbReference>
<dbReference type="GO" id="GO:0000155">
    <property type="term" value="F:phosphorelay sensor kinase activity"/>
    <property type="evidence" value="ECO:0007669"/>
    <property type="project" value="InterPro"/>
</dbReference>
<evidence type="ECO:0000313" key="11">
    <source>
        <dbReference type="EMBL" id="TFB84508.1"/>
    </source>
</evidence>
<evidence type="ECO:0000256" key="2">
    <source>
        <dbReference type="ARBA" id="ARBA00004236"/>
    </source>
</evidence>
<dbReference type="CDD" id="cd00075">
    <property type="entry name" value="HATPase"/>
    <property type="match status" value="1"/>
</dbReference>
<proteinExistence type="predicted"/>
<dbReference type="SUPFAM" id="SSF55785">
    <property type="entry name" value="PYP-like sensor domain (PAS domain)"/>
    <property type="match status" value="1"/>
</dbReference>
<dbReference type="PANTHER" id="PTHR43047:SF72">
    <property type="entry name" value="OSMOSENSING HISTIDINE PROTEIN KINASE SLN1"/>
    <property type="match status" value="1"/>
</dbReference>
<protein>
    <recommendedName>
        <fullName evidence="3">histidine kinase</fullName>
        <ecNumber evidence="3">2.7.13.3</ecNumber>
    </recommendedName>
</protein>
<evidence type="ECO:0000313" key="12">
    <source>
        <dbReference type="Proteomes" id="UP000199681"/>
    </source>
</evidence>
<evidence type="ECO:0000256" key="3">
    <source>
        <dbReference type="ARBA" id="ARBA00012438"/>
    </source>
</evidence>
<feature type="transmembrane region" description="Helical" evidence="8">
    <location>
        <begin position="78"/>
        <end position="93"/>
    </location>
</feature>
<evidence type="ECO:0000256" key="8">
    <source>
        <dbReference type="SAM" id="Phobius"/>
    </source>
</evidence>
<dbReference type="PROSITE" id="PS50109">
    <property type="entry name" value="HIS_KIN"/>
    <property type="match status" value="1"/>
</dbReference>
<dbReference type="InterPro" id="IPR036097">
    <property type="entry name" value="HisK_dim/P_sf"/>
</dbReference>
<dbReference type="Pfam" id="PF02518">
    <property type="entry name" value="HATPase_c"/>
    <property type="match status" value="1"/>
</dbReference>
<keyword evidence="12" id="KW-1185">Reference proteome</keyword>
<keyword evidence="8" id="KW-0472">Membrane</keyword>
<dbReference type="EMBL" id="SOFE01000016">
    <property type="protein sequence ID" value="TFB84508.1"/>
    <property type="molecule type" value="Genomic_DNA"/>
</dbReference>
<dbReference type="STRING" id="995038.SAMN05216274_10243"/>
<dbReference type="Gene3D" id="1.10.287.130">
    <property type="match status" value="1"/>
</dbReference>
<comment type="caution">
    <text evidence="11">The sequence shown here is derived from an EMBL/GenBank/DDBJ whole genome shotgun (WGS) entry which is preliminary data.</text>
</comment>
<dbReference type="PRINTS" id="PR00344">
    <property type="entry name" value="BCTRLSENSOR"/>
</dbReference>
<dbReference type="Pfam" id="PF00512">
    <property type="entry name" value="HisKA"/>
    <property type="match status" value="1"/>
</dbReference>
<dbReference type="RefSeq" id="WP_092448246.1">
    <property type="nucleotide sequence ID" value="NZ_BKAC01000024.1"/>
</dbReference>
<keyword evidence="8" id="KW-1133">Transmembrane helix</keyword>
<keyword evidence="7" id="KW-0902">Two-component regulatory system</keyword>
<feature type="transmembrane region" description="Helical" evidence="8">
    <location>
        <begin position="149"/>
        <end position="167"/>
    </location>
</feature>
<sequence length="544" mass="59630">MKFIRPVTIDPAQRLRVERSIFLSQLVVGAATLLLVGIAGLLNPTLFANELFLAGVLIVFLTTGIAAGVPWRRCSKNWVVVLPILDLIGLVVAREGERVLGTTFLLVLPVIWLATHFGGTGAAGGVVLTTVLLWTAAALRPVALAADEIPRLAIVPVVLAFVAATTYTTTRRAAAQQVLLTQQSVLFENALRRSRRQERTLDEIFNAIDFGVIGFDRDHARNFINRAQREMFEHFGISDANLEAIPIYFEDQVTPIEWRDRPFQRAQRGETLERMVIWVGGDAHDQMAVLVSARPIWDENEIFDGSVMVTRDITTELRAIKARDDLVASVSHELRTPLTSVIGYLELALDDPSLDGSTRRMLEVATKNSDRLLALVSHLLAQAGTDDDVQLDLAPCDLAVIVADAAESLRPAALDRGVRCDFGVLAPTEIRADAFRLRQVIDNLFSNAIKYNVHGGRITVSLKSSPTQIELRVGDTGRGMTPDEQTKLFDRFYRADSVRGSSVHGTGLGLSISRDICREHGGGLRLESTSGQGTTAIMTLPRTT</sequence>
<dbReference type="SUPFAM" id="SSF47384">
    <property type="entry name" value="Homodimeric domain of signal transducing histidine kinase"/>
    <property type="match status" value="1"/>
</dbReference>
<feature type="transmembrane region" description="Helical" evidence="8">
    <location>
        <begin position="21"/>
        <end position="39"/>
    </location>
</feature>
<evidence type="ECO:0000259" key="9">
    <source>
        <dbReference type="PROSITE" id="PS50109"/>
    </source>
</evidence>
<dbReference type="EMBL" id="FOPW01000002">
    <property type="protein sequence ID" value="SFH24396.1"/>
    <property type="molecule type" value="Genomic_DNA"/>
</dbReference>
<dbReference type="FunFam" id="3.30.565.10:FF:000006">
    <property type="entry name" value="Sensor histidine kinase WalK"/>
    <property type="match status" value="1"/>
</dbReference>
<keyword evidence="4" id="KW-0597">Phosphoprotein</keyword>
<dbReference type="AlphaFoldDB" id="A0A1I2YH59"/>
<dbReference type="InterPro" id="IPR004358">
    <property type="entry name" value="Sig_transdc_His_kin-like_C"/>
</dbReference>
<dbReference type="Proteomes" id="UP000199681">
    <property type="component" value="Unassembled WGS sequence"/>
</dbReference>
<keyword evidence="5" id="KW-0808">Transferase</keyword>
<evidence type="ECO:0000313" key="10">
    <source>
        <dbReference type="EMBL" id="SFH24396.1"/>
    </source>
</evidence>
<evidence type="ECO:0000256" key="4">
    <source>
        <dbReference type="ARBA" id="ARBA00022553"/>
    </source>
</evidence>
<dbReference type="Proteomes" id="UP000297963">
    <property type="component" value="Unassembled WGS sequence"/>
</dbReference>
<organism evidence="11 13">
    <name type="scientific">Cryobacterium levicorallinum</name>
    <dbReference type="NCBI Taxonomy" id="995038"/>
    <lineage>
        <taxon>Bacteria</taxon>
        <taxon>Bacillati</taxon>
        <taxon>Actinomycetota</taxon>
        <taxon>Actinomycetes</taxon>
        <taxon>Micrococcales</taxon>
        <taxon>Microbacteriaceae</taxon>
        <taxon>Cryobacterium</taxon>
    </lineage>
</organism>
<dbReference type="CDD" id="cd00082">
    <property type="entry name" value="HisKA"/>
    <property type="match status" value="1"/>
</dbReference>
<dbReference type="GO" id="GO:0009927">
    <property type="term" value="F:histidine phosphotransfer kinase activity"/>
    <property type="evidence" value="ECO:0007669"/>
    <property type="project" value="TreeGrafter"/>
</dbReference>
<evidence type="ECO:0000313" key="13">
    <source>
        <dbReference type="Proteomes" id="UP000297963"/>
    </source>
</evidence>
<feature type="domain" description="Histidine kinase" evidence="9">
    <location>
        <begin position="329"/>
        <end position="544"/>
    </location>
</feature>
<evidence type="ECO:0000256" key="5">
    <source>
        <dbReference type="ARBA" id="ARBA00022679"/>
    </source>
</evidence>
<dbReference type="Gene3D" id="3.30.565.10">
    <property type="entry name" value="Histidine kinase-like ATPase, C-terminal domain"/>
    <property type="match status" value="1"/>
</dbReference>
<comment type="subcellular location">
    <subcellularLocation>
        <location evidence="2">Cell membrane</location>
    </subcellularLocation>
</comment>
<dbReference type="GO" id="GO:0005886">
    <property type="term" value="C:plasma membrane"/>
    <property type="evidence" value="ECO:0007669"/>
    <property type="project" value="UniProtKB-SubCell"/>
</dbReference>
<dbReference type="SUPFAM" id="SSF55874">
    <property type="entry name" value="ATPase domain of HSP90 chaperone/DNA topoisomerase II/histidine kinase"/>
    <property type="match status" value="1"/>
</dbReference>
<keyword evidence="8" id="KW-0812">Transmembrane</keyword>
<dbReference type="PANTHER" id="PTHR43047">
    <property type="entry name" value="TWO-COMPONENT HISTIDINE PROTEIN KINASE"/>
    <property type="match status" value="1"/>
</dbReference>
<evidence type="ECO:0000256" key="6">
    <source>
        <dbReference type="ARBA" id="ARBA00022777"/>
    </source>
</evidence>
<dbReference type="SMART" id="SM00387">
    <property type="entry name" value="HATPase_c"/>
    <property type="match status" value="1"/>
</dbReference>
<reference evidence="11 13" key="2">
    <citation type="submission" date="2019-03" db="EMBL/GenBank/DDBJ databases">
        <title>Genomics of glacier-inhabiting Cryobacterium strains.</title>
        <authorList>
            <person name="Liu Q."/>
            <person name="Xin Y.-H."/>
        </authorList>
    </citation>
    <scope>NUCLEOTIDE SEQUENCE [LARGE SCALE GENOMIC DNA]</scope>
    <source>
        <strain evidence="11 13">Hh34</strain>
    </source>
</reference>
<dbReference type="InterPro" id="IPR036890">
    <property type="entry name" value="HATPase_C_sf"/>
</dbReference>
<comment type="catalytic activity">
    <reaction evidence="1">
        <text>ATP + protein L-histidine = ADP + protein N-phospho-L-histidine.</text>
        <dbReference type="EC" id="2.7.13.3"/>
    </reaction>
</comment>
<dbReference type="InterPro" id="IPR003594">
    <property type="entry name" value="HATPase_dom"/>
</dbReference>